<dbReference type="InterPro" id="IPR036322">
    <property type="entry name" value="WD40_repeat_dom_sf"/>
</dbReference>
<dbReference type="InterPro" id="IPR033010">
    <property type="entry name" value="Cdc20/Fizzy"/>
</dbReference>
<dbReference type="GO" id="GO:0051301">
    <property type="term" value="P:cell division"/>
    <property type="evidence" value="ECO:0007669"/>
    <property type="project" value="UniProtKB-KW"/>
</dbReference>
<dbReference type="EMBL" id="JH930475">
    <property type="protein sequence ID" value="EKM52643.1"/>
    <property type="molecule type" value="Genomic_DNA"/>
</dbReference>
<proteinExistence type="predicted"/>
<dbReference type="InterPro" id="IPR015943">
    <property type="entry name" value="WD40/YVTN_repeat-like_dom_sf"/>
</dbReference>
<feature type="repeat" description="WD" evidence="6">
    <location>
        <begin position="306"/>
        <end position="338"/>
    </location>
</feature>
<name>K5VME8_PHACS</name>
<evidence type="ECO:0000313" key="9">
    <source>
        <dbReference type="Proteomes" id="UP000008370"/>
    </source>
</evidence>
<evidence type="ECO:0000313" key="8">
    <source>
        <dbReference type="EMBL" id="EKM52643.1"/>
    </source>
</evidence>
<dbReference type="SUPFAM" id="SSF50978">
    <property type="entry name" value="WD40 repeat-like"/>
    <property type="match status" value="1"/>
</dbReference>
<feature type="region of interest" description="Disordered" evidence="7">
    <location>
        <begin position="1"/>
        <end position="29"/>
    </location>
</feature>
<dbReference type="Pfam" id="PF00400">
    <property type="entry name" value="WD40"/>
    <property type="match status" value="1"/>
</dbReference>
<dbReference type="KEGG" id="pco:PHACADRAFT_261214"/>
<dbReference type="RefSeq" id="XP_007398984.1">
    <property type="nucleotide sequence ID" value="XM_007398922.1"/>
</dbReference>
<dbReference type="GO" id="GO:1990757">
    <property type="term" value="F:ubiquitin ligase activator activity"/>
    <property type="evidence" value="ECO:0007669"/>
    <property type="project" value="TreeGrafter"/>
</dbReference>
<dbReference type="GO" id="GO:0005680">
    <property type="term" value="C:anaphase-promoting complex"/>
    <property type="evidence" value="ECO:0007669"/>
    <property type="project" value="TreeGrafter"/>
</dbReference>
<protein>
    <submittedName>
        <fullName evidence="8">Uncharacterized protein</fullName>
    </submittedName>
</protein>
<dbReference type="SMART" id="SM00320">
    <property type="entry name" value="WD40"/>
    <property type="match status" value="4"/>
</dbReference>
<dbReference type="PANTHER" id="PTHR19918:SF8">
    <property type="entry name" value="FI02843P"/>
    <property type="match status" value="1"/>
</dbReference>
<keyword evidence="9" id="KW-1185">Reference proteome</keyword>
<keyword evidence="5" id="KW-0131">Cell cycle</keyword>
<keyword evidence="2" id="KW-0132">Cell division</keyword>
<dbReference type="PROSITE" id="PS50294">
    <property type="entry name" value="WD_REPEATS_REGION"/>
    <property type="match status" value="1"/>
</dbReference>
<feature type="region of interest" description="Disordered" evidence="7">
    <location>
        <begin position="530"/>
        <end position="566"/>
    </location>
</feature>
<dbReference type="STRING" id="650164.K5VME8"/>
<evidence type="ECO:0000256" key="1">
    <source>
        <dbReference type="ARBA" id="ARBA00022574"/>
    </source>
</evidence>
<reference evidence="8 9" key="1">
    <citation type="journal article" date="2012" name="BMC Genomics">
        <title>Comparative genomics of the white-rot fungi, Phanerochaete carnosa and P. chrysosporium, to elucidate the genetic basis of the distinct wood types they colonize.</title>
        <authorList>
            <person name="Suzuki H."/>
            <person name="MacDonald J."/>
            <person name="Syed K."/>
            <person name="Salamov A."/>
            <person name="Hori C."/>
            <person name="Aerts A."/>
            <person name="Henrissat B."/>
            <person name="Wiebenga A."/>
            <person name="vanKuyk P.A."/>
            <person name="Barry K."/>
            <person name="Lindquist E."/>
            <person name="LaButti K."/>
            <person name="Lapidus A."/>
            <person name="Lucas S."/>
            <person name="Coutinho P."/>
            <person name="Gong Y."/>
            <person name="Samejima M."/>
            <person name="Mahadevan R."/>
            <person name="Abou-Zaid M."/>
            <person name="de Vries R.P."/>
            <person name="Igarashi K."/>
            <person name="Yadav J.S."/>
            <person name="Grigoriev I.V."/>
            <person name="Master E.R."/>
        </authorList>
    </citation>
    <scope>NUCLEOTIDE SEQUENCE [LARGE SCALE GENOMIC DNA]</scope>
    <source>
        <strain evidence="8 9">HHB-10118-sp</strain>
    </source>
</reference>
<dbReference type="Gene3D" id="2.130.10.10">
    <property type="entry name" value="YVTN repeat-like/Quinoprotein amine dehydrogenase"/>
    <property type="match status" value="1"/>
</dbReference>
<dbReference type="PROSITE" id="PS50082">
    <property type="entry name" value="WD_REPEATS_2"/>
    <property type="match status" value="1"/>
</dbReference>
<evidence type="ECO:0000256" key="4">
    <source>
        <dbReference type="ARBA" id="ARBA00022776"/>
    </source>
</evidence>
<dbReference type="PANTHER" id="PTHR19918">
    <property type="entry name" value="CELL DIVISION CYCLE 20 CDC20 FIZZY -RELATED"/>
    <property type="match status" value="1"/>
</dbReference>
<evidence type="ECO:0000256" key="7">
    <source>
        <dbReference type="SAM" id="MobiDB-lite"/>
    </source>
</evidence>
<keyword evidence="1 6" id="KW-0853">WD repeat</keyword>
<dbReference type="GO" id="GO:0031145">
    <property type="term" value="P:anaphase-promoting complex-dependent catabolic process"/>
    <property type="evidence" value="ECO:0007669"/>
    <property type="project" value="TreeGrafter"/>
</dbReference>
<dbReference type="OrthoDB" id="10263272at2759"/>
<evidence type="ECO:0000256" key="5">
    <source>
        <dbReference type="ARBA" id="ARBA00023306"/>
    </source>
</evidence>
<dbReference type="Proteomes" id="UP000008370">
    <property type="component" value="Unassembled WGS sequence"/>
</dbReference>
<dbReference type="GO" id="GO:1905786">
    <property type="term" value="P:positive regulation of anaphase-promoting complex-dependent catabolic process"/>
    <property type="evidence" value="ECO:0007669"/>
    <property type="project" value="TreeGrafter"/>
</dbReference>
<gene>
    <name evidence="8" type="ORF">PHACADRAFT_261214</name>
</gene>
<keyword evidence="4" id="KW-0498">Mitosis</keyword>
<dbReference type="InParanoid" id="K5VME8"/>
<dbReference type="InterPro" id="IPR001680">
    <property type="entry name" value="WD40_rpt"/>
</dbReference>
<evidence type="ECO:0000256" key="6">
    <source>
        <dbReference type="PROSITE-ProRule" id="PRU00221"/>
    </source>
</evidence>
<dbReference type="HOGENOM" id="CLU_014831_5_0_1"/>
<dbReference type="GeneID" id="18917919"/>
<organism evidence="8 9">
    <name type="scientific">Phanerochaete carnosa (strain HHB-10118-sp)</name>
    <name type="common">White-rot fungus</name>
    <name type="synonym">Peniophora carnosa</name>
    <dbReference type="NCBI Taxonomy" id="650164"/>
    <lineage>
        <taxon>Eukaryota</taxon>
        <taxon>Fungi</taxon>
        <taxon>Dikarya</taxon>
        <taxon>Basidiomycota</taxon>
        <taxon>Agaricomycotina</taxon>
        <taxon>Agaricomycetes</taxon>
        <taxon>Polyporales</taxon>
        <taxon>Phanerochaetaceae</taxon>
        <taxon>Phanerochaete</taxon>
    </lineage>
</organism>
<evidence type="ECO:0000256" key="2">
    <source>
        <dbReference type="ARBA" id="ARBA00022618"/>
    </source>
</evidence>
<feature type="compositionally biased region" description="Polar residues" evidence="7">
    <location>
        <begin position="1"/>
        <end position="21"/>
    </location>
</feature>
<sequence length="620" mass="66899">MSQSSADNDEGTSSPLATNRPTLVRKRTLSLSSDAETDIVDLKRPRLTPALSWTSSLNESFSSEVSLFSNSTPASPRMCRTYSRRLRESTRPTTTTRMDLSLLSGRGRGRSDKDEALESGLAMMRETASVSSRATSPVMPVFPEPSARHHLKAGRVAIDFSVSTTATQQDPPTEENPFQGPSWPASWGVSNVLYFSRGNRVYLKNMSLNEDVAQLCKLKESHGDLRLLECGGRDQPNILASATSKGYIQLWDVTARKSTLAWQAKGAVSMRWNGPVLTVGGLKGTVRHYDTRIATTSKMREQSRRAMRHQKPITSLAWNGEGKLLASGDDSGLILCWDDRMQLPLDVGEHNGRRKKMMHGGAITALAWCPWQPKVLASGDSTDDGAGIIRIWNVSGSSTQPSSSHSSVHSSFRSSTPYASAYSATSLVRGSLTRSSSMTSISSLSSRSFSTPFSPRTERPDRIDIGAAVTSLHWSPHCKELLSTHGPGRTVAPNHLDAEDADEPAMPLRHRYGNSVVVHQYPSLAMVSSVRVDGDDPSTSHGAQASAGTADGGDGADAANGTARAAEPRTPLIAGSLLSPSGQKVLLALPGEGKLRVWDAWGKPSLRRQPSALSVEGRIR</sequence>
<keyword evidence="3" id="KW-0677">Repeat</keyword>
<feature type="compositionally biased region" description="Low complexity" evidence="7">
    <location>
        <begin position="556"/>
        <end position="565"/>
    </location>
</feature>
<dbReference type="GO" id="GO:0010997">
    <property type="term" value="F:anaphase-promoting complex binding"/>
    <property type="evidence" value="ECO:0007669"/>
    <property type="project" value="InterPro"/>
</dbReference>
<dbReference type="AlphaFoldDB" id="K5VME8"/>
<accession>K5VME8</accession>
<evidence type="ECO:0000256" key="3">
    <source>
        <dbReference type="ARBA" id="ARBA00022737"/>
    </source>
</evidence>